<evidence type="ECO:0000256" key="7">
    <source>
        <dbReference type="ARBA" id="ARBA00023054"/>
    </source>
</evidence>
<keyword evidence="9" id="KW-0206">Cytoskeleton</keyword>
<proteinExistence type="inferred from homology"/>
<evidence type="ECO:0000313" key="18">
    <source>
        <dbReference type="Proteomes" id="UP001164746"/>
    </source>
</evidence>
<dbReference type="EMBL" id="CP111018">
    <property type="protein sequence ID" value="WAR11219.1"/>
    <property type="molecule type" value="Genomic_DNA"/>
</dbReference>
<feature type="coiled-coil region" evidence="14">
    <location>
        <begin position="79"/>
        <end position="209"/>
    </location>
</feature>
<evidence type="ECO:0000256" key="1">
    <source>
        <dbReference type="ARBA" id="ARBA00004123"/>
    </source>
</evidence>
<evidence type="ECO:0000256" key="6">
    <source>
        <dbReference type="ARBA" id="ARBA00022846"/>
    </source>
</evidence>
<feature type="compositionally biased region" description="Basic and acidic residues" evidence="15">
    <location>
        <begin position="282"/>
        <end position="296"/>
    </location>
</feature>
<dbReference type="InterPro" id="IPR043597">
    <property type="entry name" value="TPH_dom"/>
</dbReference>
<evidence type="ECO:0000259" key="16">
    <source>
        <dbReference type="Pfam" id="PF13868"/>
    </source>
</evidence>
<feature type="region of interest" description="Disordered" evidence="15">
    <location>
        <begin position="1"/>
        <end position="25"/>
    </location>
</feature>
<evidence type="ECO:0000256" key="2">
    <source>
        <dbReference type="ARBA" id="ARBA00004611"/>
    </source>
</evidence>
<evidence type="ECO:0000256" key="9">
    <source>
        <dbReference type="ARBA" id="ARBA00023212"/>
    </source>
</evidence>
<keyword evidence="6" id="KW-0282">Flagellum</keyword>
<keyword evidence="5" id="KW-0963">Cytoplasm</keyword>
<keyword evidence="10" id="KW-0539">Nucleus</keyword>
<dbReference type="Proteomes" id="UP001164746">
    <property type="component" value="Chromosome 7"/>
</dbReference>
<accession>A0ABY7EQ17</accession>
<feature type="domain" description="Trichohyalin-plectin-homology" evidence="16">
    <location>
        <begin position="115"/>
        <end position="439"/>
    </location>
</feature>
<comment type="similarity">
    <text evidence="3">Belongs to the MNS1 family.</text>
</comment>
<name>A0ABY7EQ17_MYAAR</name>
<evidence type="ECO:0000256" key="8">
    <source>
        <dbReference type="ARBA" id="ARBA00023069"/>
    </source>
</evidence>
<evidence type="ECO:0000256" key="12">
    <source>
        <dbReference type="ARBA" id="ARBA00023273"/>
    </source>
</evidence>
<keyword evidence="8" id="KW-0969">Cilium</keyword>
<feature type="region of interest" description="Disordered" evidence="15">
    <location>
        <begin position="282"/>
        <end position="314"/>
    </location>
</feature>
<feature type="region of interest" description="Disordered" evidence="15">
    <location>
        <begin position="354"/>
        <end position="376"/>
    </location>
</feature>
<dbReference type="PANTHER" id="PTHR19265">
    <property type="entry name" value="MEIOSIS-SPECIFIC NUCLEAR STRUCTURAL PROTEIN 1"/>
    <property type="match status" value="1"/>
</dbReference>
<evidence type="ECO:0000256" key="13">
    <source>
        <dbReference type="ARBA" id="ARBA00046114"/>
    </source>
</evidence>
<evidence type="ECO:0000256" key="14">
    <source>
        <dbReference type="SAM" id="Coils"/>
    </source>
</evidence>
<dbReference type="PANTHER" id="PTHR19265:SF0">
    <property type="entry name" value="MEIOSIS-SPECIFIC NUCLEAR STRUCTURAL PROTEIN 1"/>
    <property type="match status" value="1"/>
</dbReference>
<evidence type="ECO:0000256" key="5">
    <source>
        <dbReference type="ARBA" id="ARBA00022490"/>
    </source>
</evidence>
<dbReference type="InterPro" id="IPR026504">
    <property type="entry name" value="MNS1"/>
</dbReference>
<organism evidence="17 18">
    <name type="scientific">Mya arenaria</name>
    <name type="common">Soft-shell clam</name>
    <dbReference type="NCBI Taxonomy" id="6604"/>
    <lineage>
        <taxon>Eukaryota</taxon>
        <taxon>Metazoa</taxon>
        <taxon>Spiralia</taxon>
        <taxon>Lophotrochozoa</taxon>
        <taxon>Mollusca</taxon>
        <taxon>Bivalvia</taxon>
        <taxon>Autobranchia</taxon>
        <taxon>Heteroconchia</taxon>
        <taxon>Euheterodonta</taxon>
        <taxon>Imparidentia</taxon>
        <taxon>Neoheterodontei</taxon>
        <taxon>Myida</taxon>
        <taxon>Myoidea</taxon>
        <taxon>Myidae</taxon>
        <taxon>Mya</taxon>
    </lineage>
</organism>
<keyword evidence="18" id="KW-1185">Reference proteome</keyword>
<reference evidence="17" key="1">
    <citation type="submission" date="2022-11" db="EMBL/GenBank/DDBJ databases">
        <title>Centuries of genome instability and evolution in soft-shell clam transmissible cancer (bioRxiv).</title>
        <authorList>
            <person name="Hart S.F.M."/>
            <person name="Yonemitsu M.A."/>
            <person name="Giersch R.M."/>
            <person name="Beal B.F."/>
            <person name="Arriagada G."/>
            <person name="Davis B.W."/>
            <person name="Ostrander E.A."/>
            <person name="Goff S.P."/>
            <person name="Metzger M.J."/>
        </authorList>
    </citation>
    <scope>NUCLEOTIDE SEQUENCE</scope>
    <source>
        <strain evidence="17">MELC-2E11</strain>
        <tissue evidence="17">Siphon/mantle</tissue>
    </source>
</reference>
<keyword evidence="12" id="KW-0966">Cell projection</keyword>
<keyword evidence="7 14" id="KW-0175">Coiled coil</keyword>
<evidence type="ECO:0000256" key="11">
    <source>
        <dbReference type="ARBA" id="ARBA00023254"/>
    </source>
</evidence>
<evidence type="ECO:0000313" key="17">
    <source>
        <dbReference type="EMBL" id="WAR11219.1"/>
    </source>
</evidence>
<evidence type="ECO:0000256" key="4">
    <source>
        <dbReference type="ARBA" id="ARBA00014813"/>
    </source>
</evidence>
<evidence type="ECO:0000256" key="10">
    <source>
        <dbReference type="ARBA" id="ARBA00023242"/>
    </source>
</evidence>
<evidence type="ECO:0000256" key="15">
    <source>
        <dbReference type="SAM" id="MobiDB-lite"/>
    </source>
</evidence>
<gene>
    <name evidence="17" type="ORF">MAR_036295</name>
</gene>
<feature type="compositionally biased region" description="Basic and acidic residues" evidence="15">
    <location>
        <begin position="14"/>
        <end position="25"/>
    </location>
</feature>
<protein>
    <recommendedName>
        <fullName evidence="4">Meiosis-specific nuclear structural protein 1</fullName>
    </recommendedName>
</protein>
<keyword evidence="11" id="KW-0469">Meiosis</keyword>
<comment type="function">
    <text evidence="13">Microtubule inner protein (MIP) part of the dynein-decorated doublet microtubules (DMTs) in cilia axoneme, which is required for motile cilia beating. May play a role in the control of meiotic division and germ cell differentiation through regulation of pairing and recombination during meiosis. Required for sperm flagella assembly. May play a role in the assembly and function of the outer dynein arm-docking complex (ODA-DC). ODA-DC mediates outer dynein arms (ODA) binding onto the axonemal doublet microtubules.</text>
</comment>
<comment type="subcellular location">
    <subcellularLocation>
        <location evidence="2">Cytoplasm</location>
        <location evidence="2">Cytoskeleton</location>
        <location evidence="2">Flagellum axoneme</location>
    </subcellularLocation>
    <subcellularLocation>
        <location evidence="1">Nucleus</location>
    </subcellularLocation>
</comment>
<sequence length="440" mass="54498">MATIRRAPPQTVAQRERQLENSRHQEMVRDETLKNLSREKMLESNMNREGRLEDKRFIRTQMQEQKERDMEETIFKAQRDRLQREEQMAQEERLATELERRKLDSIRDEKMRQQIRETSLELRELEAKLRSAYMNKERMAQMAEKEAMKFDVMKRDSEIAQEMMEEHKRAEEAERQREMEKYKESIRYQQELERQLEEQEGKKQQAYEEFLKEKLMIDEIVRKIYEEDQRERELALRKQKATQEFIQDFKAAREQWKILEKQRMEEENRKIMEFARVQKAREGERMAQKKAKEDSMAKVQQALAHQISRQEQEREEMEKIRMELHLEEQEERERQKERNLMERRIRQRLELQDQHAQQMHFKQLRQEAEQQEEENFRQQMMAKFAEDDRIEQMNAQKRRMKQIEHKRAVENLIEDRRVQFAADRDRELAERREEENMEAV</sequence>
<evidence type="ECO:0000256" key="3">
    <source>
        <dbReference type="ARBA" id="ARBA00009158"/>
    </source>
</evidence>
<dbReference type="Pfam" id="PF13868">
    <property type="entry name" value="TPH"/>
    <property type="match status" value="1"/>
</dbReference>